<evidence type="ECO:0000313" key="1">
    <source>
        <dbReference type="EMBL" id="MCB5199051.1"/>
    </source>
</evidence>
<reference evidence="1" key="1">
    <citation type="submission" date="2021-10" db="EMBL/GenBank/DDBJ databases">
        <title>Loktanella gaetbuli sp. nov., isolated from a tidal flat.</title>
        <authorList>
            <person name="Park S."/>
            <person name="Yoon J.-H."/>
        </authorList>
    </citation>
    <scope>NUCLEOTIDE SEQUENCE</scope>
    <source>
        <strain evidence="1">TSTF-M6</strain>
    </source>
</reference>
<keyword evidence="2" id="KW-1185">Reference proteome</keyword>
<name>A0ABS8BU61_9RHOB</name>
<dbReference type="Proteomes" id="UP001138961">
    <property type="component" value="Unassembled WGS sequence"/>
</dbReference>
<evidence type="ECO:0000313" key="2">
    <source>
        <dbReference type="Proteomes" id="UP001138961"/>
    </source>
</evidence>
<gene>
    <name evidence="1" type="ORF">LGQ03_07345</name>
</gene>
<dbReference type="EMBL" id="JAJATZ010000003">
    <property type="protein sequence ID" value="MCB5199051.1"/>
    <property type="molecule type" value="Genomic_DNA"/>
</dbReference>
<sequence length="223" mass="25965">MTDRPIPFSPDMMRAVLREIAALGTGKTQTRRIPKLRGYPGFFQFGRSDTPGYDWTFRRRDHVWEDFRHHELLPRLQYAIGDRLWVREAWKADVEWDDTPPRELDDADSVLYLADGFYAPGMWGDPFTAGKYRPPMFMPRWASRVTLIVTDVKVERVQEISVDDAIAEGRPAREEFLSGRRWFRTLWDSLNAKRGFGWDANPWVIAVTFRPVMGNIDQIGEAA</sequence>
<protein>
    <recommendedName>
        <fullName evidence="3">ASCH domain-containing protein</fullName>
    </recommendedName>
</protein>
<proteinExistence type="predicted"/>
<evidence type="ECO:0008006" key="3">
    <source>
        <dbReference type="Google" id="ProtNLM"/>
    </source>
</evidence>
<accession>A0ABS8BU61</accession>
<comment type="caution">
    <text evidence="1">The sequence shown here is derived from an EMBL/GenBank/DDBJ whole genome shotgun (WGS) entry which is preliminary data.</text>
</comment>
<dbReference type="RefSeq" id="WP_226747881.1">
    <property type="nucleotide sequence ID" value="NZ_JAJATZ010000003.1"/>
</dbReference>
<organism evidence="1 2">
    <name type="scientific">Loktanella gaetbuli</name>
    <dbReference type="NCBI Taxonomy" id="2881335"/>
    <lineage>
        <taxon>Bacteria</taxon>
        <taxon>Pseudomonadati</taxon>
        <taxon>Pseudomonadota</taxon>
        <taxon>Alphaproteobacteria</taxon>
        <taxon>Rhodobacterales</taxon>
        <taxon>Roseobacteraceae</taxon>
        <taxon>Loktanella</taxon>
    </lineage>
</organism>